<dbReference type="InterPro" id="IPR041047">
    <property type="entry name" value="LPD1"/>
</dbReference>
<dbReference type="Pfam" id="PF18796">
    <property type="entry name" value="LPD1"/>
    <property type="match status" value="1"/>
</dbReference>
<proteinExistence type="predicted"/>
<dbReference type="RefSeq" id="WP_248955210.1">
    <property type="nucleotide sequence ID" value="NZ_JAKIKU010000003.1"/>
</dbReference>
<protein>
    <recommendedName>
        <fullName evidence="1">Large polyvalent protein-associated domain-containing protein</fullName>
    </recommendedName>
</protein>
<gene>
    <name evidence="2" type="ORF">L2737_06615</name>
</gene>
<evidence type="ECO:0000313" key="3">
    <source>
        <dbReference type="Proteomes" id="UP001202134"/>
    </source>
</evidence>
<accession>A0ABT0KMC9</accession>
<dbReference type="NCBIfam" id="NF041907">
    <property type="entry name" value="CLCA_X"/>
    <property type="match status" value="1"/>
</dbReference>
<reference evidence="2 3" key="1">
    <citation type="submission" date="2022-01" db="EMBL/GenBank/DDBJ databases">
        <title>Whole genome-based taxonomy of the Shewanellaceae.</title>
        <authorList>
            <person name="Martin-Rodriguez A.J."/>
        </authorList>
    </citation>
    <scope>NUCLEOTIDE SEQUENCE [LARGE SCALE GENOMIC DNA]</scope>
    <source>
        <strain evidence="2 3">DSM 24955</strain>
    </source>
</reference>
<evidence type="ECO:0000259" key="1">
    <source>
        <dbReference type="Pfam" id="PF18796"/>
    </source>
</evidence>
<evidence type="ECO:0000313" key="2">
    <source>
        <dbReference type="EMBL" id="MCL1045002.1"/>
    </source>
</evidence>
<feature type="domain" description="Large polyvalent protein-associated" evidence="1">
    <location>
        <begin position="193"/>
        <end position="265"/>
    </location>
</feature>
<keyword evidence="3" id="KW-1185">Reference proteome</keyword>
<dbReference type="EMBL" id="JAKIKU010000003">
    <property type="protein sequence ID" value="MCL1045002.1"/>
    <property type="molecule type" value="Genomic_DNA"/>
</dbReference>
<name>A0ABT0KMC9_9GAMM</name>
<comment type="caution">
    <text evidence="2">The sequence shown here is derived from an EMBL/GenBank/DDBJ whole genome shotgun (WGS) entry which is preliminary data.</text>
</comment>
<sequence length="270" mass="30329">MLKKTHYYRNGADYREGQQANFIDIKHTFGLRHISVGKWVTREESDIAANLVFDSLADLSQILQVPTRLLGLRQTLNLLFGRGGQKGVQAHYSPTTKELALAKNAGAGALAHEFWHAFDHYIVDKAFDVGSNMRSSHSAFSVKYSCASDLWLKDVLLKPHQLNDKLSALFKLVLLSDDGMSESDYVNKAIAIDKQQGSYYFSKPTELMARAFEAAIESDGHIHNQYLVSGTLDTDTVSKMIYPSMEHRKQIMACIIDYFALLGAAYEQQQ</sequence>
<dbReference type="Proteomes" id="UP001202134">
    <property type="component" value="Unassembled WGS sequence"/>
</dbReference>
<organism evidence="2 3">
    <name type="scientific">Shewanella electrodiphila</name>
    <dbReference type="NCBI Taxonomy" id="934143"/>
    <lineage>
        <taxon>Bacteria</taxon>
        <taxon>Pseudomonadati</taxon>
        <taxon>Pseudomonadota</taxon>
        <taxon>Gammaproteobacteria</taxon>
        <taxon>Alteromonadales</taxon>
        <taxon>Shewanellaceae</taxon>
        <taxon>Shewanella</taxon>
    </lineage>
</organism>